<reference evidence="7 8" key="1">
    <citation type="journal article" date="2019" name="Gut">
        <title>Antibiotics-induced monodominance of a novel gut bacterial order.</title>
        <authorList>
            <person name="Hildebrand F."/>
            <person name="Moitinho-Silva L."/>
            <person name="Blasche S."/>
            <person name="Jahn M.T."/>
            <person name="Gossmann T.I."/>
            <person name="Heuerta-Cepas J."/>
            <person name="Hercog R."/>
            <person name="Luetge M."/>
            <person name="Bahram M."/>
            <person name="Pryszlak A."/>
            <person name="Alves R.J."/>
            <person name="Waszak S.M."/>
            <person name="Zhu A."/>
            <person name="Ye L."/>
            <person name="Costea P.I."/>
            <person name="Aalvink S."/>
            <person name="Belzer C."/>
            <person name="Forslund S.K."/>
            <person name="Sunagawa S."/>
            <person name="Hentschel U."/>
            <person name="Merten C."/>
            <person name="Patil K.R."/>
            <person name="Benes V."/>
            <person name="Bork P."/>
        </authorList>
    </citation>
    <scope>NUCLEOTIDE SEQUENCE [LARGE SCALE GENOMIC DNA]</scope>
    <source>
        <strain evidence="7 8">HDS1380</strain>
    </source>
</reference>
<accession>A0A4Q2K5C5</accession>
<organism evidence="7 8">
    <name type="scientific">Candidatus Borkfalkia ceftriaxoniphila</name>
    <dbReference type="NCBI Taxonomy" id="2508949"/>
    <lineage>
        <taxon>Bacteria</taxon>
        <taxon>Bacillati</taxon>
        <taxon>Bacillota</taxon>
        <taxon>Clostridia</taxon>
        <taxon>Christensenellales</taxon>
        <taxon>Christensenellaceae</taxon>
        <taxon>Candidatus Borkfalkia</taxon>
    </lineage>
</organism>
<comment type="caution">
    <text evidence="7">The sequence shown here is derived from an EMBL/GenBank/DDBJ whole genome shotgun (WGS) entry which is preliminary data.</text>
</comment>
<dbReference type="GO" id="GO:1990481">
    <property type="term" value="P:mRNA pseudouridine synthesis"/>
    <property type="evidence" value="ECO:0007669"/>
    <property type="project" value="TreeGrafter"/>
</dbReference>
<dbReference type="EC" id="5.4.99.25" evidence="5"/>
<dbReference type="PANTHER" id="PTHR13767:SF2">
    <property type="entry name" value="PSEUDOURIDYLATE SYNTHASE TRUB1"/>
    <property type="match status" value="1"/>
</dbReference>
<name>A0A4Q2K5C5_9FIRM</name>
<dbReference type="GO" id="GO:0160148">
    <property type="term" value="F:tRNA pseudouridine(55) synthase activity"/>
    <property type="evidence" value="ECO:0007669"/>
    <property type="project" value="UniProtKB-EC"/>
</dbReference>
<dbReference type="CDD" id="cd02573">
    <property type="entry name" value="PseudoU_synth_EcTruB"/>
    <property type="match status" value="1"/>
</dbReference>
<dbReference type="Gene3D" id="3.30.2350.10">
    <property type="entry name" value="Pseudouridine synthase"/>
    <property type="match status" value="1"/>
</dbReference>
<comment type="similarity">
    <text evidence="2 5">Belongs to the pseudouridine synthase TruB family. Type 1 subfamily.</text>
</comment>
<evidence type="ECO:0000256" key="4">
    <source>
        <dbReference type="ARBA" id="ARBA00023235"/>
    </source>
</evidence>
<dbReference type="PANTHER" id="PTHR13767">
    <property type="entry name" value="TRNA-PSEUDOURIDINE SYNTHASE"/>
    <property type="match status" value="1"/>
</dbReference>
<feature type="domain" description="Pseudouridine synthase II N-terminal" evidence="6">
    <location>
        <begin position="32"/>
        <end position="172"/>
    </location>
</feature>
<evidence type="ECO:0000256" key="2">
    <source>
        <dbReference type="ARBA" id="ARBA00005642"/>
    </source>
</evidence>
<dbReference type="HAMAP" id="MF_01080">
    <property type="entry name" value="TruB_bact"/>
    <property type="match status" value="1"/>
</dbReference>
<dbReference type="InterPro" id="IPR002501">
    <property type="entry name" value="PsdUridine_synth_N"/>
</dbReference>
<keyword evidence="4 5" id="KW-0413">Isomerase</keyword>
<evidence type="ECO:0000256" key="5">
    <source>
        <dbReference type="HAMAP-Rule" id="MF_01080"/>
    </source>
</evidence>
<evidence type="ECO:0000256" key="3">
    <source>
        <dbReference type="ARBA" id="ARBA00022694"/>
    </source>
</evidence>
<keyword evidence="8" id="KW-1185">Reference proteome</keyword>
<dbReference type="NCBIfam" id="TIGR00431">
    <property type="entry name" value="TruB"/>
    <property type="match status" value="1"/>
</dbReference>
<dbReference type="SUPFAM" id="SSF55120">
    <property type="entry name" value="Pseudouridine synthase"/>
    <property type="match status" value="1"/>
</dbReference>
<gene>
    <name evidence="5 7" type="primary">truB</name>
    <name evidence="7" type="ORF">ESZ91_10180</name>
</gene>
<dbReference type="InterPro" id="IPR020103">
    <property type="entry name" value="PsdUridine_synth_cat_dom_sf"/>
</dbReference>
<dbReference type="AlphaFoldDB" id="A0A4Q2K5C5"/>
<comment type="catalytic activity">
    <reaction evidence="1 5">
        <text>uridine(55) in tRNA = pseudouridine(55) in tRNA</text>
        <dbReference type="Rhea" id="RHEA:42532"/>
        <dbReference type="Rhea" id="RHEA-COMP:10101"/>
        <dbReference type="Rhea" id="RHEA-COMP:10102"/>
        <dbReference type="ChEBI" id="CHEBI:65314"/>
        <dbReference type="ChEBI" id="CHEBI:65315"/>
        <dbReference type="EC" id="5.4.99.25"/>
    </reaction>
</comment>
<feature type="active site" description="Nucleophile" evidence="5">
    <location>
        <position position="39"/>
    </location>
</feature>
<dbReference type="GO" id="GO:0003723">
    <property type="term" value="F:RNA binding"/>
    <property type="evidence" value="ECO:0007669"/>
    <property type="project" value="InterPro"/>
</dbReference>
<dbReference type="GO" id="GO:0031119">
    <property type="term" value="P:tRNA pseudouridine synthesis"/>
    <property type="evidence" value="ECO:0007669"/>
    <property type="project" value="UniProtKB-UniRule"/>
</dbReference>
<sequence>MTPSGILNIDKPAGASSAAVVGRVKRVTGLSCGHMGTLDPMAGGVLPVGVGNATRLFDYLLDKEKQYRAAFLFGADSDTLDSTGDVKYDAGRVPCEEEIRAALSSQVGEIMQEPPLYSAKCVHGARAYDLARKGIPFTLEKKKVAIYSLDLLEKTGEGEYSFRIRCGGGTYIRAIARDLAAALGTKAIMTSLVREKSGMFDLKDAVSPDVLQKDNWQEFLIPVRNVLSYPRADFSDLTAKRLKDGLTQPFAGEGFYTLWLDGAFYGVAEAGGGVIRARTKLC</sequence>
<dbReference type="OrthoDB" id="9802309at2"/>
<evidence type="ECO:0000313" key="8">
    <source>
        <dbReference type="Proteomes" id="UP000291269"/>
    </source>
</evidence>
<dbReference type="Proteomes" id="UP000291269">
    <property type="component" value="Unassembled WGS sequence"/>
</dbReference>
<dbReference type="Pfam" id="PF01509">
    <property type="entry name" value="TruB_N"/>
    <property type="match status" value="1"/>
</dbReference>
<evidence type="ECO:0000259" key="6">
    <source>
        <dbReference type="Pfam" id="PF01509"/>
    </source>
</evidence>
<keyword evidence="3 5" id="KW-0819">tRNA processing</keyword>
<proteinExistence type="inferred from homology"/>
<evidence type="ECO:0000256" key="1">
    <source>
        <dbReference type="ARBA" id="ARBA00000385"/>
    </source>
</evidence>
<dbReference type="EMBL" id="SDOZ01000004">
    <property type="protein sequence ID" value="RXZ58019.1"/>
    <property type="molecule type" value="Genomic_DNA"/>
</dbReference>
<evidence type="ECO:0000313" key="7">
    <source>
        <dbReference type="EMBL" id="RXZ58019.1"/>
    </source>
</evidence>
<comment type="function">
    <text evidence="5">Responsible for synthesis of pseudouridine from uracil-55 in the psi GC loop of transfer RNAs.</text>
</comment>
<protein>
    <recommendedName>
        <fullName evidence="5">tRNA pseudouridine synthase B</fullName>
        <ecNumber evidence="5">5.4.99.25</ecNumber>
    </recommendedName>
    <alternativeName>
        <fullName evidence="5">tRNA pseudouridine(55) synthase</fullName>
        <shortName evidence="5">Psi55 synthase</shortName>
    </alternativeName>
    <alternativeName>
        <fullName evidence="5">tRNA pseudouridylate synthase</fullName>
    </alternativeName>
    <alternativeName>
        <fullName evidence="5">tRNA-uridine isomerase</fullName>
    </alternativeName>
</protein>
<dbReference type="InterPro" id="IPR014780">
    <property type="entry name" value="tRNA_psdUridine_synth_TruB"/>
</dbReference>
<dbReference type="RefSeq" id="WP_129226916.1">
    <property type="nucleotide sequence ID" value="NZ_SDOZ01000004.1"/>
</dbReference>